<dbReference type="RefSeq" id="XP_055895014.1">
    <property type="nucleotide sequence ID" value="XM_056039039.1"/>
</dbReference>
<dbReference type="PANTHER" id="PTHR23011:SF12">
    <property type="entry name" value="CYCLIC NUCLEOTIDE-BINDING DOMAIN-CONTAINING PROTEIN"/>
    <property type="match status" value="1"/>
</dbReference>
<evidence type="ECO:0000313" key="5">
    <source>
        <dbReference type="RefSeq" id="XP_055895013.1"/>
    </source>
</evidence>
<dbReference type="RefSeq" id="XP_055895015.1">
    <property type="nucleotide sequence ID" value="XM_056039040.1"/>
</dbReference>
<name>A0A9W3B6E9_BIOGL</name>
<dbReference type="RefSeq" id="XP_055895017.1">
    <property type="nucleotide sequence ID" value="XM_056039042.1"/>
</dbReference>
<dbReference type="OrthoDB" id="166212at2759"/>
<evidence type="ECO:0000313" key="7">
    <source>
        <dbReference type="RefSeq" id="XP_055895015.1"/>
    </source>
</evidence>
<protein>
    <submittedName>
        <fullName evidence="4 5">Uncharacterized protein LOC106065948 isoform X1</fullName>
    </submittedName>
</protein>
<organism evidence="3 6">
    <name type="scientific">Biomphalaria glabrata</name>
    <name type="common">Bloodfluke planorb</name>
    <name type="synonym">Freshwater snail</name>
    <dbReference type="NCBI Taxonomy" id="6526"/>
    <lineage>
        <taxon>Eukaryota</taxon>
        <taxon>Metazoa</taxon>
        <taxon>Spiralia</taxon>
        <taxon>Lophotrochozoa</taxon>
        <taxon>Mollusca</taxon>
        <taxon>Gastropoda</taxon>
        <taxon>Heterobranchia</taxon>
        <taxon>Euthyneura</taxon>
        <taxon>Panpulmonata</taxon>
        <taxon>Hygrophila</taxon>
        <taxon>Lymnaeoidea</taxon>
        <taxon>Planorbidae</taxon>
        <taxon>Biomphalaria</taxon>
    </lineage>
</organism>
<dbReference type="GeneID" id="106065948"/>
<feature type="domain" description="Cyclic nucleotide-binding" evidence="2">
    <location>
        <begin position="272"/>
        <end position="376"/>
    </location>
</feature>
<keyword evidence="3" id="KW-1185">Reference proteome</keyword>
<dbReference type="RefSeq" id="XP_055895016.1">
    <property type="nucleotide sequence ID" value="XM_056039041.1"/>
</dbReference>
<dbReference type="Proteomes" id="UP001165740">
    <property type="component" value="Chromosome 8"/>
</dbReference>
<dbReference type="OMA" id="DDNRHIA"/>
<sequence length="753" mass="87273">MPSTLDSDRPATRVQFMGRTGTGISTLTKPFVKNLSPISPKGENPPPLTSPITPKPRIQGPQLSVVEDDMEDSEDLSLEASKLRSERAAEFEIEHNWLLKDETEKRYKRFERTKKQLTIHLPDEDPMEGINNRLEEINSMVKPKIQLLDFLGNFNKEQKERVLNMSRMDSMTMKQERRKLWKSTDYLRHIFKMVYVVTCAANASRRYFYPEDPEAGPSIMRKQRMLHRRRSPGAVKSNLSFELQDTLMTSPKYRTDEQMKKILWLLKTTKAFQNLFPDEMIVELARVVAYERYDHNRHIAYQGRSPELFYFVITGRIHKLREYKLPSGCLNKLIGVMQKGDMSDADEFEHQRQEHLVASGSVEVLILSKPDYSRLLHTTQGLPVEFLLSIDLFKEFPADVFESNASSITYQYYSHNKIICPDVNKTPWLHVVKSGRVKLVRRQYVLDTGSDLLFQEDKDEPGLGRTFSHARAMLGNLDSQRRLRNVNLSLSQLMRQRRKPREINTKRVNVLESTEGSFELTPADVGTTDLLVEEPESDTVMKPEREFTLPTIVVNAPDFKASRLMSPEIKLKGPWSKRSQLSARGEMNQTTHFLPDIQSNDFPRAFLTRDKTTFTDVSPVRPLKKRQKKDVQLRKTCVQLDLLKPGDVFGLEDIAKKFRFEQTESDENYGSAVQPELTADETTLSLISDGAEVIRISKRFFLRHARNNTMLRVEIMQRSYLSPEETKQVLYTKDSWCQYKESLMKRLLSSLVR</sequence>
<dbReference type="PANTHER" id="PTHR23011">
    <property type="entry name" value="CYCLIC NUCLEOTIDE-BINDING DOMAIN CONTAINING PROTEIN"/>
    <property type="match status" value="1"/>
</dbReference>
<dbReference type="RefSeq" id="XP_055895012.1">
    <property type="nucleotide sequence ID" value="XM_056039037.1"/>
</dbReference>
<reference evidence="4 5" key="1">
    <citation type="submission" date="2025-04" db="UniProtKB">
        <authorList>
            <consortium name="RefSeq"/>
        </authorList>
    </citation>
    <scope>IDENTIFICATION</scope>
</reference>
<gene>
    <name evidence="4 5 6 7 8 9" type="primary">LOC106065948</name>
</gene>
<dbReference type="InterPro" id="IPR018490">
    <property type="entry name" value="cNMP-bd_dom_sf"/>
</dbReference>
<evidence type="ECO:0000313" key="9">
    <source>
        <dbReference type="RefSeq" id="XP_055895017.1"/>
    </source>
</evidence>
<feature type="region of interest" description="Disordered" evidence="1">
    <location>
        <begin position="34"/>
        <end position="59"/>
    </location>
</feature>
<evidence type="ECO:0000259" key="2">
    <source>
        <dbReference type="PROSITE" id="PS50042"/>
    </source>
</evidence>
<proteinExistence type="predicted"/>
<dbReference type="Gene3D" id="2.60.120.10">
    <property type="entry name" value="Jelly Rolls"/>
    <property type="match status" value="1"/>
</dbReference>
<accession>A0A9W3B6E9</accession>
<evidence type="ECO:0000313" key="4">
    <source>
        <dbReference type="RefSeq" id="XP_055895012.1"/>
    </source>
</evidence>
<dbReference type="PROSITE" id="PS50042">
    <property type="entry name" value="CNMP_BINDING_3"/>
    <property type="match status" value="1"/>
</dbReference>
<evidence type="ECO:0000313" key="3">
    <source>
        <dbReference type="Proteomes" id="UP001165740"/>
    </source>
</evidence>
<dbReference type="InterPro" id="IPR000595">
    <property type="entry name" value="cNMP-bd_dom"/>
</dbReference>
<dbReference type="RefSeq" id="XP_055895013.1">
    <property type="nucleotide sequence ID" value="XM_056039038.1"/>
</dbReference>
<evidence type="ECO:0000313" key="6">
    <source>
        <dbReference type="RefSeq" id="XP_055895014.1"/>
    </source>
</evidence>
<dbReference type="AlphaFoldDB" id="A0A9W3B6E9"/>
<dbReference type="SUPFAM" id="SSF51206">
    <property type="entry name" value="cAMP-binding domain-like"/>
    <property type="match status" value="2"/>
</dbReference>
<dbReference type="InterPro" id="IPR014710">
    <property type="entry name" value="RmlC-like_jellyroll"/>
</dbReference>
<evidence type="ECO:0000256" key="1">
    <source>
        <dbReference type="SAM" id="MobiDB-lite"/>
    </source>
</evidence>
<dbReference type="CDD" id="cd00038">
    <property type="entry name" value="CAP_ED"/>
    <property type="match status" value="1"/>
</dbReference>
<evidence type="ECO:0000313" key="8">
    <source>
        <dbReference type="RefSeq" id="XP_055895016.1"/>
    </source>
</evidence>